<dbReference type="EMBL" id="JBHTAS010000001">
    <property type="protein sequence ID" value="MFC7139034.1"/>
    <property type="molecule type" value="Genomic_DNA"/>
</dbReference>
<name>A0ABD5XV78_9EURY</name>
<dbReference type="Gene3D" id="3.20.20.370">
    <property type="entry name" value="Glycoside hydrolase/deacetylase"/>
    <property type="match status" value="1"/>
</dbReference>
<dbReference type="RefSeq" id="WP_274324636.1">
    <property type="nucleotide sequence ID" value="NZ_CP118158.1"/>
</dbReference>
<organism evidence="2 3">
    <name type="scientific">Halosimplex aquaticum</name>
    <dbReference type="NCBI Taxonomy" id="3026162"/>
    <lineage>
        <taxon>Archaea</taxon>
        <taxon>Methanobacteriati</taxon>
        <taxon>Methanobacteriota</taxon>
        <taxon>Stenosarchaea group</taxon>
        <taxon>Halobacteria</taxon>
        <taxon>Halobacteriales</taxon>
        <taxon>Haloarculaceae</taxon>
        <taxon>Halosimplex</taxon>
    </lineage>
</organism>
<dbReference type="InterPro" id="IPR002509">
    <property type="entry name" value="NODB_dom"/>
</dbReference>
<accession>A0ABD5XV78</accession>
<dbReference type="Proteomes" id="UP001596432">
    <property type="component" value="Unassembled WGS sequence"/>
</dbReference>
<comment type="caution">
    <text evidence="2">The sequence shown here is derived from an EMBL/GenBank/DDBJ whole genome shotgun (WGS) entry which is preliminary data.</text>
</comment>
<evidence type="ECO:0000259" key="1">
    <source>
        <dbReference type="Pfam" id="PF01522"/>
    </source>
</evidence>
<gene>
    <name evidence="2" type="ORF">ACFQMA_04175</name>
</gene>
<dbReference type="GeneID" id="78819282"/>
<feature type="domain" description="NodB homology" evidence="1">
    <location>
        <begin position="32"/>
        <end position="136"/>
    </location>
</feature>
<evidence type="ECO:0000313" key="3">
    <source>
        <dbReference type="Proteomes" id="UP001596432"/>
    </source>
</evidence>
<reference evidence="2 3" key="1">
    <citation type="journal article" date="2019" name="Int. J. Syst. Evol. Microbiol.">
        <title>The Global Catalogue of Microorganisms (GCM) 10K type strain sequencing project: providing services to taxonomists for standard genome sequencing and annotation.</title>
        <authorList>
            <consortium name="The Broad Institute Genomics Platform"/>
            <consortium name="The Broad Institute Genome Sequencing Center for Infectious Disease"/>
            <person name="Wu L."/>
            <person name="Ma J."/>
        </authorList>
    </citation>
    <scope>NUCLEOTIDE SEQUENCE [LARGE SCALE GENOMIC DNA]</scope>
    <source>
        <strain evidence="2 3">XZYJT29</strain>
    </source>
</reference>
<sequence length="309" mass="33811">MGSVVVSVDAELGWGFVDYDSPPESRVESGRSGWRTLCRLFDAYDVPATWAVVGHLFHEACDGRHPDHPAGPEWFAPEREQWADRPDLTCGPELIERVRESGPDHEIGSHTYSHVLFGDDQTTGDVAAAELARSRAVADEQGIDLRSLVFPRNELGHRDKLAEHGFDAYRGGRPTPRRTLPEKLKTVAFGSGHPPVVTPATDEYGLVNIPASLYLYSFEGPALRATKPFVGDPIVELVERGLDAAAESEGVLHLWLHPNNLVGEPQVRRIEGVLRAIDAHRDEVPVETMAAVAARARAEPKTVATDGRG</sequence>
<proteinExistence type="predicted"/>
<evidence type="ECO:0000313" key="2">
    <source>
        <dbReference type="EMBL" id="MFC7139034.1"/>
    </source>
</evidence>
<protein>
    <submittedName>
        <fullName evidence="2">Polysaccharide deacetylase family protein</fullName>
    </submittedName>
</protein>
<dbReference type="InterPro" id="IPR011330">
    <property type="entry name" value="Glyco_hydro/deAcase_b/a-brl"/>
</dbReference>
<dbReference type="Pfam" id="PF01522">
    <property type="entry name" value="Polysacc_deac_1"/>
    <property type="match status" value="1"/>
</dbReference>
<dbReference type="SUPFAM" id="SSF88713">
    <property type="entry name" value="Glycoside hydrolase/deacetylase"/>
    <property type="match status" value="1"/>
</dbReference>
<keyword evidence="3" id="KW-1185">Reference proteome</keyword>
<dbReference type="AlphaFoldDB" id="A0ABD5XV78"/>